<dbReference type="Proteomes" id="UP001055125">
    <property type="component" value="Unassembled WGS sequence"/>
</dbReference>
<comment type="caution">
    <text evidence="3">The sequence shown here is derived from an EMBL/GenBank/DDBJ whole genome shotgun (WGS) entry which is preliminary data.</text>
</comment>
<proteinExistence type="predicted"/>
<reference evidence="3" key="2">
    <citation type="submission" date="2021-08" db="EMBL/GenBank/DDBJ databases">
        <authorList>
            <person name="Tani A."/>
            <person name="Ola A."/>
            <person name="Ogura Y."/>
            <person name="Katsura K."/>
            <person name="Hayashi T."/>
        </authorList>
    </citation>
    <scope>NUCLEOTIDE SEQUENCE</scope>
    <source>
        <strain evidence="3">DSM 19015</strain>
    </source>
</reference>
<feature type="region of interest" description="Disordered" evidence="1">
    <location>
        <begin position="1"/>
        <end position="25"/>
    </location>
</feature>
<dbReference type="InterPro" id="IPR010406">
    <property type="entry name" value="DUF1003"/>
</dbReference>
<keyword evidence="2" id="KW-1133">Transmembrane helix</keyword>
<keyword evidence="2" id="KW-0472">Membrane</keyword>
<reference evidence="3" key="1">
    <citation type="journal article" date="2021" name="Front. Microbiol.">
        <title>Comprehensive Comparative Genomics and Phenotyping of Methylobacterium Species.</title>
        <authorList>
            <person name="Alessa O."/>
            <person name="Ogura Y."/>
            <person name="Fujitani Y."/>
            <person name="Takami H."/>
            <person name="Hayashi T."/>
            <person name="Sahin N."/>
            <person name="Tani A."/>
        </authorList>
    </citation>
    <scope>NUCLEOTIDE SEQUENCE</scope>
    <source>
        <strain evidence="3">DSM 19015</strain>
    </source>
</reference>
<dbReference type="EMBL" id="BPQP01000010">
    <property type="protein sequence ID" value="GJD93574.1"/>
    <property type="molecule type" value="Genomic_DNA"/>
</dbReference>
<protein>
    <recommendedName>
        <fullName evidence="5">DUF1003 domain-containing protein</fullName>
    </recommendedName>
</protein>
<evidence type="ECO:0000313" key="3">
    <source>
        <dbReference type="EMBL" id="GJD93574.1"/>
    </source>
</evidence>
<evidence type="ECO:0008006" key="5">
    <source>
        <dbReference type="Google" id="ProtNLM"/>
    </source>
</evidence>
<keyword evidence="4" id="KW-1185">Reference proteome</keyword>
<dbReference type="Pfam" id="PF06210">
    <property type="entry name" value="DUF1003"/>
    <property type="match status" value="1"/>
</dbReference>
<feature type="transmembrane region" description="Helical" evidence="2">
    <location>
        <begin position="95"/>
        <end position="115"/>
    </location>
</feature>
<evidence type="ECO:0000256" key="1">
    <source>
        <dbReference type="SAM" id="MobiDB-lite"/>
    </source>
</evidence>
<accession>A0ABQ4RTN7</accession>
<organism evidence="3 4">
    <name type="scientific">Methylobacterium iners</name>
    <dbReference type="NCBI Taxonomy" id="418707"/>
    <lineage>
        <taxon>Bacteria</taxon>
        <taxon>Pseudomonadati</taxon>
        <taxon>Pseudomonadota</taxon>
        <taxon>Alphaproteobacteria</taxon>
        <taxon>Hyphomicrobiales</taxon>
        <taxon>Methylobacteriaceae</taxon>
        <taxon>Methylobacterium</taxon>
    </lineage>
</organism>
<gene>
    <name evidence="3" type="ORF">OCOJLMKI_0770</name>
</gene>
<feature type="transmembrane region" description="Helical" evidence="2">
    <location>
        <begin position="60"/>
        <end position="80"/>
    </location>
</feature>
<keyword evidence="2" id="KW-0812">Transmembrane</keyword>
<sequence length="194" mass="20952">MSETPVEAARFPESPTAGLPPTSSFSSVLGRNIHILQERRRAEHRASTLQDRIAAAVTRFTGSMSFVAVHLAVVGLWIAANLGWLPGVPKFDESFVILATAASVEAIFLSTFVLISQNRAAAAAESRADLDLQISLLAEHEVTRLLTLTMAIAERLGIEDARDPQLGELQENVAPEKVLDEIEASRRQDPSGLA</sequence>
<dbReference type="RefSeq" id="WP_238242776.1">
    <property type="nucleotide sequence ID" value="NZ_BPQP01000010.1"/>
</dbReference>
<evidence type="ECO:0000256" key="2">
    <source>
        <dbReference type="SAM" id="Phobius"/>
    </source>
</evidence>
<name>A0ABQ4RTN7_9HYPH</name>
<evidence type="ECO:0000313" key="4">
    <source>
        <dbReference type="Proteomes" id="UP001055125"/>
    </source>
</evidence>